<dbReference type="Gene3D" id="1.20.5.420">
    <property type="entry name" value="Immunoglobulin FC, subunit C"/>
    <property type="match status" value="1"/>
</dbReference>
<dbReference type="GO" id="GO:0006620">
    <property type="term" value="P:post-translational protein targeting to endoplasmic reticulum membrane"/>
    <property type="evidence" value="ECO:0007669"/>
    <property type="project" value="TreeGrafter"/>
</dbReference>
<dbReference type="InterPro" id="IPR032374">
    <property type="entry name" value="SGTA_dimer"/>
</dbReference>
<dbReference type="KEGG" id="asau:88171265"/>
<sequence length="329" mass="33852">MAVTNKDLALAIINFLNSSVSNKTIDEEFSESVDVAIDCIADAFSVNKDQASSALGGKSLLEIVNGAASTASPSTKAVDVDEEAKAKANALKGEGNKAMALKDFDTAIAKYSEAIALDPSNVVFLSNRAAAYSSSSQHAKAVEDAKAAIALDSKFSKAYSRLGLAEYALGNAKGAMDAYKNGLEVEGSAPSDAMKRGYETAKKRVEEELESSISEGDSVATAKSTADASGSSASASAAAGGLPDLSSMFGGGGMPSLSDMMNNPQVMQAAQNLMSNPEAMQGLMNNPMLRQMAQGLGGGSGLEGLMNNPALQDMAKQFMGEPEKKPDSA</sequence>
<dbReference type="SUPFAM" id="SSF48452">
    <property type="entry name" value="TPR-like"/>
    <property type="match status" value="1"/>
</dbReference>
<dbReference type="PANTHER" id="PTHR45831">
    <property type="entry name" value="LD24721P"/>
    <property type="match status" value="1"/>
</dbReference>
<dbReference type="PANTHER" id="PTHR45831:SF2">
    <property type="entry name" value="LD24721P"/>
    <property type="match status" value="1"/>
</dbReference>
<evidence type="ECO:0000256" key="2">
    <source>
        <dbReference type="ARBA" id="ARBA00022737"/>
    </source>
</evidence>
<dbReference type="AlphaFoldDB" id="A0AAX4H382"/>
<feature type="repeat" description="TPR" evidence="4">
    <location>
        <begin position="88"/>
        <end position="121"/>
    </location>
</feature>
<evidence type="ECO:0000313" key="8">
    <source>
        <dbReference type="Proteomes" id="UP001338582"/>
    </source>
</evidence>
<protein>
    <recommendedName>
        <fullName evidence="6">SGTA homodimerisation domain-containing protein</fullName>
    </recommendedName>
</protein>
<dbReference type="EMBL" id="CP138894">
    <property type="protein sequence ID" value="WPK22973.1"/>
    <property type="molecule type" value="Genomic_DNA"/>
</dbReference>
<evidence type="ECO:0000256" key="3">
    <source>
        <dbReference type="ARBA" id="ARBA00022803"/>
    </source>
</evidence>
<evidence type="ECO:0000256" key="1">
    <source>
        <dbReference type="ARBA" id="ARBA00008175"/>
    </source>
</evidence>
<dbReference type="GeneID" id="88171265"/>
<dbReference type="PROSITE" id="PS50005">
    <property type="entry name" value="TPR"/>
    <property type="match status" value="2"/>
</dbReference>
<comment type="similarity">
    <text evidence="1">Belongs to the SGT family.</text>
</comment>
<dbReference type="Proteomes" id="UP001338582">
    <property type="component" value="Chromosome 1"/>
</dbReference>
<dbReference type="GO" id="GO:0016020">
    <property type="term" value="C:membrane"/>
    <property type="evidence" value="ECO:0007669"/>
    <property type="project" value="TreeGrafter"/>
</dbReference>
<dbReference type="InterPro" id="IPR011990">
    <property type="entry name" value="TPR-like_helical_dom_sf"/>
</dbReference>
<evidence type="ECO:0000259" key="6">
    <source>
        <dbReference type="Pfam" id="PF16546"/>
    </source>
</evidence>
<feature type="repeat" description="TPR" evidence="4">
    <location>
        <begin position="156"/>
        <end position="189"/>
    </location>
</feature>
<keyword evidence="8" id="KW-1185">Reference proteome</keyword>
<dbReference type="Gene3D" id="1.25.40.10">
    <property type="entry name" value="Tetratricopeptide repeat domain"/>
    <property type="match status" value="1"/>
</dbReference>
<feature type="region of interest" description="Disordered" evidence="5">
    <location>
        <begin position="208"/>
        <end position="239"/>
    </location>
</feature>
<feature type="domain" description="SGTA homodimerisation" evidence="6">
    <location>
        <begin position="4"/>
        <end position="65"/>
    </location>
</feature>
<reference evidence="7 8" key="1">
    <citation type="submission" date="2023-10" db="EMBL/GenBank/DDBJ databases">
        <title>Draft Genome Sequence of Candida saopaulonensis from a very Premature Infant with Sepsis.</title>
        <authorList>
            <person name="Ning Y."/>
            <person name="Dai R."/>
            <person name="Xiao M."/>
            <person name="Xu Y."/>
            <person name="Yan Q."/>
            <person name="Zhang L."/>
        </authorList>
    </citation>
    <scope>NUCLEOTIDE SEQUENCE [LARGE SCALE GENOMIC DNA]</scope>
    <source>
        <strain evidence="7 8">19XY460</strain>
    </source>
</reference>
<evidence type="ECO:0000256" key="5">
    <source>
        <dbReference type="SAM" id="MobiDB-lite"/>
    </source>
</evidence>
<dbReference type="InterPro" id="IPR047150">
    <property type="entry name" value="SGT"/>
</dbReference>
<organism evidence="7 8">
    <name type="scientific">Australozyma saopauloensis</name>
    <dbReference type="NCBI Taxonomy" id="291208"/>
    <lineage>
        <taxon>Eukaryota</taxon>
        <taxon>Fungi</taxon>
        <taxon>Dikarya</taxon>
        <taxon>Ascomycota</taxon>
        <taxon>Saccharomycotina</taxon>
        <taxon>Pichiomycetes</taxon>
        <taxon>Metschnikowiaceae</taxon>
        <taxon>Australozyma</taxon>
    </lineage>
</organism>
<dbReference type="SMART" id="SM00028">
    <property type="entry name" value="TPR"/>
    <property type="match status" value="3"/>
</dbReference>
<evidence type="ECO:0000313" key="7">
    <source>
        <dbReference type="EMBL" id="WPK22973.1"/>
    </source>
</evidence>
<evidence type="ECO:0000256" key="4">
    <source>
        <dbReference type="PROSITE-ProRule" id="PRU00339"/>
    </source>
</evidence>
<dbReference type="RefSeq" id="XP_062875360.1">
    <property type="nucleotide sequence ID" value="XM_063019290.1"/>
</dbReference>
<proteinExistence type="inferred from homology"/>
<name>A0AAX4H382_9ASCO</name>
<dbReference type="InterPro" id="IPR019734">
    <property type="entry name" value="TPR_rpt"/>
</dbReference>
<keyword evidence="3 4" id="KW-0802">TPR repeat</keyword>
<feature type="compositionally biased region" description="Low complexity" evidence="5">
    <location>
        <begin position="220"/>
        <end position="239"/>
    </location>
</feature>
<keyword evidence="2" id="KW-0677">Repeat</keyword>
<gene>
    <name evidence="7" type="ORF">PUMCH_000196</name>
</gene>
<dbReference type="Pfam" id="PF13414">
    <property type="entry name" value="TPR_11"/>
    <property type="match status" value="1"/>
</dbReference>
<dbReference type="GO" id="GO:0072380">
    <property type="term" value="C:TRC complex"/>
    <property type="evidence" value="ECO:0007669"/>
    <property type="project" value="TreeGrafter"/>
</dbReference>
<accession>A0AAX4H382</accession>
<dbReference type="Gene3D" id="1.10.260.100">
    <property type="match status" value="1"/>
</dbReference>
<dbReference type="GO" id="GO:0060090">
    <property type="term" value="F:molecular adaptor activity"/>
    <property type="evidence" value="ECO:0007669"/>
    <property type="project" value="TreeGrafter"/>
</dbReference>
<dbReference type="Pfam" id="PF16546">
    <property type="entry name" value="SGTA_dimer"/>
    <property type="match status" value="1"/>
</dbReference>
<dbReference type="FunFam" id="1.25.40.10:FF:000207">
    <property type="entry name" value="Small glutamine-rich tetratricopeptide repeat-containing protein"/>
    <property type="match status" value="1"/>
</dbReference>